<dbReference type="SUPFAM" id="SSF55753">
    <property type="entry name" value="Actin depolymerizing proteins"/>
    <property type="match status" value="2"/>
</dbReference>
<proteinExistence type="inferred from homology"/>
<dbReference type="EMBL" id="BSXU01000053">
    <property type="protein sequence ID" value="GMG19049.1"/>
    <property type="molecule type" value="Genomic_DNA"/>
</dbReference>
<comment type="subunit">
    <text evidence="7">Interacts with G-actin; ADP-actin form.</text>
</comment>
<sequence>MSLATTATADAFNQTTKPASFRRDANDYLKQVALFISIENEQLVPKQLVKGSNSTTTDDIPEITSYLKDTKVTYLIIKKDDTQSKKQSSNSGYFFISYVPDPAPVREKMLYASSKNTLLRELGLEYFTTVLFINDKEELSQQGWMKILDSESATQPLTESEKELAKLKDLELVEHSHSSYGGSSKRRGLVSVASGAANSSSGSSSGLLQFKIDDEKLQSLINSKKLTANELTTIEINPKTESFYLSQTQSFTTPKQIPSLIPTTNPNFNIFTLGQGQGTNFFIYSCPSGSKVRDRMQYAANKQGLISIFKEQAGLEFGKVIEVGDSDEIELSLFDESTSTSEKTTTAAATGAAGSSAGNLKFSKPKGPRRR</sequence>
<feature type="domain" description="ADF-H" evidence="9">
    <location>
        <begin position="1"/>
        <end position="149"/>
    </location>
</feature>
<name>A0A9W6YQQ1_AMBMO</name>
<dbReference type="CDD" id="cd11285">
    <property type="entry name" value="ADF_Twf-N_like"/>
    <property type="match status" value="1"/>
</dbReference>
<keyword evidence="4" id="KW-0677">Repeat</keyword>
<dbReference type="GO" id="GO:0003785">
    <property type="term" value="F:actin monomer binding"/>
    <property type="evidence" value="ECO:0007669"/>
    <property type="project" value="TreeGrafter"/>
</dbReference>
<evidence type="ECO:0000256" key="1">
    <source>
        <dbReference type="ARBA" id="ARBA00004245"/>
    </source>
</evidence>
<comment type="similarity">
    <text evidence="2">Belongs to the actin-binding proteins ADF family. Twinfilin subfamily.</text>
</comment>
<dbReference type="Pfam" id="PF00241">
    <property type="entry name" value="Cofilin_ADF"/>
    <property type="match status" value="2"/>
</dbReference>
<feature type="region of interest" description="Disordered" evidence="8">
    <location>
        <begin position="335"/>
        <end position="371"/>
    </location>
</feature>
<evidence type="ECO:0000256" key="2">
    <source>
        <dbReference type="ARBA" id="ARBA00009557"/>
    </source>
</evidence>
<dbReference type="OrthoDB" id="10006997at2759"/>
<keyword evidence="3" id="KW-0963">Cytoplasm</keyword>
<feature type="compositionally biased region" description="Low complexity" evidence="8">
    <location>
        <begin position="337"/>
        <end position="358"/>
    </location>
</feature>
<dbReference type="InterPro" id="IPR028458">
    <property type="entry name" value="Twinfilin"/>
</dbReference>
<protein>
    <submittedName>
        <fullName evidence="10">Unnamed protein product</fullName>
    </submittedName>
</protein>
<dbReference type="GO" id="GO:0051016">
    <property type="term" value="P:barbed-end actin filament capping"/>
    <property type="evidence" value="ECO:0007669"/>
    <property type="project" value="TreeGrafter"/>
</dbReference>
<keyword evidence="11" id="KW-1185">Reference proteome</keyword>
<dbReference type="AlphaFoldDB" id="A0A9W6YQQ1"/>
<dbReference type="PANTHER" id="PTHR13759">
    <property type="entry name" value="TWINFILIN"/>
    <property type="match status" value="1"/>
</dbReference>
<organism evidence="10 11">
    <name type="scientific">Ambrosiozyma monospora</name>
    <name type="common">Yeast</name>
    <name type="synonym">Endomycopsis monosporus</name>
    <dbReference type="NCBI Taxonomy" id="43982"/>
    <lineage>
        <taxon>Eukaryota</taxon>
        <taxon>Fungi</taxon>
        <taxon>Dikarya</taxon>
        <taxon>Ascomycota</taxon>
        <taxon>Saccharomycotina</taxon>
        <taxon>Pichiomycetes</taxon>
        <taxon>Pichiales</taxon>
        <taxon>Pichiaceae</taxon>
        <taxon>Ambrosiozyma</taxon>
    </lineage>
</organism>
<dbReference type="GO" id="GO:0030042">
    <property type="term" value="P:actin filament depolymerization"/>
    <property type="evidence" value="ECO:0007669"/>
    <property type="project" value="TreeGrafter"/>
</dbReference>
<dbReference type="GO" id="GO:0005884">
    <property type="term" value="C:actin filament"/>
    <property type="evidence" value="ECO:0007669"/>
    <property type="project" value="TreeGrafter"/>
</dbReference>
<keyword evidence="6" id="KW-0206">Cytoskeleton</keyword>
<dbReference type="PANTHER" id="PTHR13759:SF1">
    <property type="entry name" value="TWINFILIN"/>
    <property type="match status" value="1"/>
</dbReference>
<keyword evidence="5" id="KW-0009">Actin-binding</keyword>
<dbReference type="GO" id="GO:0005737">
    <property type="term" value="C:cytoplasm"/>
    <property type="evidence" value="ECO:0007669"/>
    <property type="project" value="TreeGrafter"/>
</dbReference>
<evidence type="ECO:0000256" key="3">
    <source>
        <dbReference type="ARBA" id="ARBA00022490"/>
    </source>
</evidence>
<gene>
    <name evidence="10" type="ORF">Amon01_000016900</name>
</gene>
<evidence type="ECO:0000256" key="4">
    <source>
        <dbReference type="ARBA" id="ARBA00022737"/>
    </source>
</evidence>
<comment type="subcellular location">
    <subcellularLocation>
        <location evidence="1">Cytoplasm</location>
        <location evidence="1">Cytoskeleton</location>
    </subcellularLocation>
</comment>
<dbReference type="InterPro" id="IPR002108">
    <property type="entry name" value="ADF-H"/>
</dbReference>
<dbReference type="SMART" id="SM00102">
    <property type="entry name" value="ADF"/>
    <property type="match status" value="2"/>
</dbReference>
<evidence type="ECO:0000313" key="10">
    <source>
        <dbReference type="EMBL" id="GMG19049.1"/>
    </source>
</evidence>
<reference evidence="10" key="1">
    <citation type="submission" date="2023-04" db="EMBL/GenBank/DDBJ databases">
        <title>Ambrosiozyma monospora NBRC 1965.</title>
        <authorList>
            <person name="Ichikawa N."/>
            <person name="Sato H."/>
            <person name="Tonouchi N."/>
        </authorList>
    </citation>
    <scope>NUCLEOTIDE SEQUENCE</scope>
    <source>
        <strain evidence="10">NBRC 1965</strain>
    </source>
</reference>
<feature type="domain" description="ADF-H" evidence="9">
    <location>
        <begin position="209"/>
        <end position="339"/>
    </location>
</feature>
<dbReference type="PROSITE" id="PS51263">
    <property type="entry name" value="ADF_H"/>
    <property type="match status" value="2"/>
</dbReference>
<evidence type="ECO:0000256" key="6">
    <source>
        <dbReference type="ARBA" id="ARBA00023212"/>
    </source>
</evidence>
<dbReference type="InterPro" id="IPR029006">
    <property type="entry name" value="ADF-H/Gelsolin-like_dom_sf"/>
</dbReference>
<comment type="caution">
    <text evidence="10">The sequence shown here is derived from an EMBL/GenBank/DDBJ whole genome shotgun (WGS) entry which is preliminary data.</text>
</comment>
<accession>A0A9W6YQQ1</accession>
<evidence type="ECO:0000256" key="5">
    <source>
        <dbReference type="ARBA" id="ARBA00023203"/>
    </source>
</evidence>
<evidence type="ECO:0000256" key="7">
    <source>
        <dbReference type="ARBA" id="ARBA00038532"/>
    </source>
</evidence>
<dbReference type="GO" id="GO:0051015">
    <property type="term" value="F:actin filament binding"/>
    <property type="evidence" value="ECO:0007669"/>
    <property type="project" value="TreeGrafter"/>
</dbReference>
<evidence type="ECO:0000259" key="9">
    <source>
        <dbReference type="PROSITE" id="PS51263"/>
    </source>
</evidence>
<evidence type="ECO:0000313" key="11">
    <source>
        <dbReference type="Proteomes" id="UP001165063"/>
    </source>
</evidence>
<evidence type="ECO:0000256" key="8">
    <source>
        <dbReference type="SAM" id="MobiDB-lite"/>
    </source>
</evidence>
<dbReference type="Proteomes" id="UP001165063">
    <property type="component" value="Unassembled WGS sequence"/>
</dbReference>
<dbReference type="Gene3D" id="3.40.20.10">
    <property type="entry name" value="Severin"/>
    <property type="match status" value="2"/>
</dbReference>